<dbReference type="GO" id="GO:0005886">
    <property type="term" value="C:plasma membrane"/>
    <property type="evidence" value="ECO:0007669"/>
    <property type="project" value="TreeGrafter"/>
</dbReference>
<protein>
    <submittedName>
        <fullName evidence="3">50S ribosome-binding GTPase</fullName>
    </submittedName>
</protein>
<dbReference type="InterPro" id="IPR050860">
    <property type="entry name" value="FeoB_GTPase"/>
</dbReference>
<dbReference type="GO" id="GO:0005525">
    <property type="term" value="F:GTP binding"/>
    <property type="evidence" value="ECO:0007669"/>
    <property type="project" value="InterPro"/>
</dbReference>
<dbReference type="Pfam" id="PF02421">
    <property type="entry name" value="FeoB_N"/>
    <property type="match status" value="1"/>
</dbReference>
<evidence type="ECO:0000256" key="1">
    <source>
        <dbReference type="SAM" id="Phobius"/>
    </source>
</evidence>
<sequence>MGLTRSATGAGAAAALQPLAGDGAERVVALAGNPNVGKSTLFNGLTGLRQHTGNWPGKTVAVAQGCCQWNGRSYTLVDLPGTYSLLAHSAEEEVARDFLCFGGAQGAVVVCDATCLERNLNLVFQTLELEPRTVVCVNLLDEAARKHISVDLEALSAYLGVPVVGCSAGREEGLEELMEAVDGLLDEGEAPKPRQVRYPPQVEFAAASLRPLLESRLQGRLPARWAALRLLEGDPTLPPSLARQAGWDPAADRELQQALTSAREQLTHSGIEDLSGQLASSLVQAAHQAARAAMPQGEAAPQGERLDRLLTARATGIPAMLLLLAAVLWLTIEGANYPSQLLSDGLFWVQDRLTDLFVWLQAPEWLHGALVLGVYRVLAWVVSVMLPPMAIFFPLFTLLEDFGYLPRVAFLLDHGFQKAKACGKQALTM</sequence>
<dbReference type="InterPro" id="IPR041069">
    <property type="entry name" value="FeoB_Cyto"/>
</dbReference>
<dbReference type="SUPFAM" id="SSF52540">
    <property type="entry name" value="P-loop containing nucleoside triphosphate hydrolases"/>
    <property type="match status" value="1"/>
</dbReference>
<dbReference type="Proteomes" id="UP000823921">
    <property type="component" value="Unassembled WGS sequence"/>
</dbReference>
<feature type="transmembrane region" description="Helical" evidence="1">
    <location>
        <begin position="377"/>
        <end position="399"/>
    </location>
</feature>
<keyword evidence="1" id="KW-1133">Transmembrane helix</keyword>
<accession>A0A9D2SCE5</accession>
<evidence type="ECO:0000259" key="2">
    <source>
        <dbReference type="PROSITE" id="PS51711"/>
    </source>
</evidence>
<dbReference type="PROSITE" id="PS51711">
    <property type="entry name" value="G_FEOB"/>
    <property type="match status" value="1"/>
</dbReference>
<organism evidence="3 4">
    <name type="scientific">Candidatus Flavonifractor intestinigallinarum</name>
    <dbReference type="NCBI Taxonomy" id="2838586"/>
    <lineage>
        <taxon>Bacteria</taxon>
        <taxon>Bacillati</taxon>
        <taxon>Bacillota</taxon>
        <taxon>Clostridia</taxon>
        <taxon>Eubacteriales</taxon>
        <taxon>Oscillospiraceae</taxon>
        <taxon>Flavonifractor</taxon>
    </lineage>
</organism>
<dbReference type="AlphaFoldDB" id="A0A9D2SCE5"/>
<keyword evidence="1" id="KW-0812">Transmembrane</keyword>
<name>A0A9D2SCE5_9FIRM</name>
<feature type="transmembrane region" description="Helical" evidence="1">
    <location>
        <begin position="314"/>
        <end position="332"/>
    </location>
</feature>
<keyword evidence="1" id="KW-0472">Membrane</keyword>
<reference evidence="3" key="2">
    <citation type="submission" date="2021-04" db="EMBL/GenBank/DDBJ databases">
        <authorList>
            <person name="Gilroy R."/>
        </authorList>
    </citation>
    <scope>NUCLEOTIDE SEQUENCE</scope>
    <source>
        <strain evidence="3">CHK192-8294</strain>
    </source>
</reference>
<dbReference type="EMBL" id="DWXO01000084">
    <property type="protein sequence ID" value="HJB81110.1"/>
    <property type="molecule type" value="Genomic_DNA"/>
</dbReference>
<dbReference type="Gene3D" id="1.10.287.1770">
    <property type="match status" value="1"/>
</dbReference>
<dbReference type="InterPro" id="IPR030389">
    <property type="entry name" value="G_FEOB_dom"/>
</dbReference>
<dbReference type="Pfam" id="PF17910">
    <property type="entry name" value="FeoB_Cyto"/>
    <property type="match status" value="1"/>
</dbReference>
<reference evidence="3" key="1">
    <citation type="journal article" date="2021" name="PeerJ">
        <title>Extensive microbial diversity within the chicken gut microbiome revealed by metagenomics and culture.</title>
        <authorList>
            <person name="Gilroy R."/>
            <person name="Ravi A."/>
            <person name="Getino M."/>
            <person name="Pursley I."/>
            <person name="Horton D.L."/>
            <person name="Alikhan N.F."/>
            <person name="Baker D."/>
            <person name="Gharbi K."/>
            <person name="Hall N."/>
            <person name="Watson M."/>
            <person name="Adriaenssens E.M."/>
            <person name="Foster-Nyarko E."/>
            <person name="Jarju S."/>
            <person name="Secka A."/>
            <person name="Antonio M."/>
            <person name="Oren A."/>
            <person name="Chaudhuri R.R."/>
            <person name="La Ragione R."/>
            <person name="Hildebrand F."/>
            <person name="Pallen M.J."/>
        </authorList>
    </citation>
    <scope>NUCLEOTIDE SEQUENCE</scope>
    <source>
        <strain evidence="3">CHK192-8294</strain>
    </source>
</reference>
<dbReference type="CDD" id="cd01879">
    <property type="entry name" value="FeoB"/>
    <property type="match status" value="1"/>
</dbReference>
<dbReference type="Gene3D" id="3.40.50.300">
    <property type="entry name" value="P-loop containing nucleotide triphosphate hydrolases"/>
    <property type="match status" value="1"/>
</dbReference>
<dbReference type="PANTHER" id="PTHR43185:SF2">
    <property type="entry name" value="FERROUS IRON TRANSPORT PROTEIN B"/>
    <property type="match status" value="1"/>
</dbReference>
<dbReference type="GO" id="GO:0015093">
    <property type="term" value="F:ferrous iron transmembrane transporter activity"/>
    <property type="evidence" value="ECO:0007669"/>
    <property type="project" value="TreeGrafter"/>
</dbReference>
<evidence type="ECO:0000313" key="4">
    <source>
        <dbReference type="Proteomes" id="UP000823921"/>
    </source>
</evidence>
<dbReference type="InterPro" id="IPR027417">
    <property type="entry name" value="P-loop_NTPase"/>
</dbReference>
<evidence type="ECO:0000313" key="3">
    <source>
        <dbReference type="EMBL" id="HJB81110.1"/>
    </source>
</evidence>
<proteinExistence type="predicted"/>
<gene>
    <name evidence="3" type="ORF">H9712_08990</name>
</gene>
<feature type="domain" description="FeoB-type G" evidence="2">
    <location>
        <begin position="25"/>
        <end position="187"/>
    </location>
</feature>
<dbReference type="PANTHER" id="PTHR43185">
    <property type="entry name" value="FERROUS IRON TRANSPORT PROTEIN B"/>
    <property type="match status" value="1"/>
</dbReference>
<comment type="caution">
    <text evidence="3">The sequence shown here is derived from an EMBL/GenBank/DDBJ whole genome shotgun (WGS) entry which is preliminary data.</text>
</comment>